<gene>
    <name evidence="7" type="ORF">H9753_07170</name>
</gene>
<dbReference type="InterPro" id="IPR006204">
    <property type="entry name" value="GHMP_kinase_N_dom"/>
</dbReference>
<dbReference type="Proteomes" id="UP000823886">
    <property type="component" value="Unassembled WGS sequence"/>
</dbReference>
<dbReference type="PRINTS" id="PR00959">
    <property type="entry name" value="MEVGALKINASE"/>
</dbReference>
<reference evidence="7" key="1">
    <citation type="journal article" date="2021" name="PeerJ">
        <title>Extensive microbial diversity within the chicken gut microbiome revealed by metagenomics and culture.</title>
        <authorList>
            <person name="Gilroy R."/>
            <person name="Ravi A."/>
            <person name="Getino M."/>
            <person name="Pursley I."/>
            <person name="Horton D.L."/>
            <person name="Alikhan N.F."/>
            <person name="Baker D."/>
            <person name="Gharbi K."/>
            <person name="Hall N."/>
            <person name="Watson M."/>
            <person name="Adriaenssens E.M."/>
            <person name="Foster-Nyarko E."/>
            <person name="Jarju S."/>
            <person name="Secka A."/>
            <person name="Antonio M."/>
            <person name="Oren A."/>
            <person name="Chaudhuri R.R."/>
            <person name="La Ragione R."/>
            <person name="Hildebrand F."/>
            <person name="Pallen M.J."/>
        </authorList>
    </citation>
    <scope>NUCLEOTIDE SEQUENCE</scope>
    <source>
        <strain evidence="7">ChiBcec2-3848</strain>
    </source>
</reference>
<name>A0A9D2PPM6_9FIRM</name>
<dbReference type="PIRSF" id="PIRSF000530">
    <property type="entry name" value="Galactokinase"/>
    <property type="match status" value="1"/>
</dbReference>
<dbReference type="SUPFAM" id="SSF55060">
    <property type="entry name" value="GHMP Kinase, C-terminal domain"/>
    <property type="match status" value="1"/>
</dbReference>
<keyword evidence="2" id="KW-0547">Nucleotide-binding</keyword>
<feature type="domain" description="Galactokinase N-terminal" evidence="6">
    <location>
        <begin position="28"/>
        <end position="75"/>
    </location>
</feature>
<protein>
    <submittedName>
        <fullName evidence="7">Galactokinase</fullName>
    </submittedName>
</protein>
<dbReference type="PRINTS" id="PR00473">
    <property type="entry name" value="GALCTOKINASE"/>
</dbReference>
<keyword evidence="3" id="KW-0808">Transferase</keyword>
<dbReference type="PANTHER" id="PTHR10457:SF7">
    <property type="entry name" value="GALACTOKINASE-RELATED"/>
    <property type="match status" value="1"/>
</dbReference>
<evidence type="ECO:0000256" key="1">
    <source>
        <dbReference type="ARBA" id="ARBA00006566"/>
    </source>
</evidence>
<comment type="similarity">
    <text evidence="1">Belongs to the GHMP kinase family. GalK subfamily.</text>
</comment>
<evidence type="ECO:0000313" key="8">
    <source>
        <dbReference type="Proteomes" id="UP000823886"/>
    </source>
</evidence>
<sequence length="415" mass="45981">MRLPKTEALEKIYGESQESGKRFASLAENFKKHFHKEEMEFFTAPGRTEIVGNHTDHNGGKILAASIDMDTIGAAYPNGTDQVRIISEGYGRAIEVRVPDAEKTDKMKGTLSLTAGMIDGALKRGFQVSGFDMYVSTKVISSAGVSSSASFEMLFCSVVDYFFNDSKMDCADYARIGQYAENHFWMKSSGLMDQMACAAGGAILLDFSEGVQYETADFSFDKMGCDLVIVNTGKGHADLSDEYSEIPQEMKSIAKELGASTLCESSEEALVEKILAGEIHVENDRAILRALHFYEENKRVEKAAKAVRENDKEALLSVIKESGESSWKWLQNCVSRSDYNDQRVALTLAMTELFLKKKNRGCCRVHGGGFAGVIMCVTEKEDTQEYVSYISRLAGKENVYPMKIRNTGAAHIERE</sequence>
<dbReference type="InterPro" id="IPR014721">
    <property type="entry name" value="Ribsml_uS5_D2-typ_fold_subgr"/>
</dbReference>
<dbReference type="GO" id="GO:0005524">
    <property type="term" value="F:ATP binding"/>
    <property type="evidence" value="ECO:0007669"/>
    <property type="project" value="UniProtKB-KW"/>
</dbReference>
<evidence type="ECO:0000256" key="4">
    <source>
        <dbReference type="ARBA" id="ARBA00022840"/>
    </source>
</evidence>
<dbReference type="Pfam" id="PF00288">
    <property type="entry name" value="GHMP_kinases_N"/>
    <property type="match status" value="1"/>
</dbReference>
<keyword evidence="3" id="KW-0418">Kinase</keyword>
<accession>A0A9D2PPM6</accession>
<dbReference type="InterPro" id="IPR020568">
    <property type="entry name" value="Ribosomal_Su5_D2-typ_SF"/>
</dbReference>
<dbReference type="GO" id="GO:0005829">
    <property type="term" value="C:cytosol"/>
    <property type="evidence" value="ECO:0007669"/>
    <property type="project" value="TreeGrafter"/>
</dbReference>
<dbReference type="InterPro" id="IPR019539">
    <property type="entry name" value="GalKase_N"/>
</dbReference>
<dbReference type="Gene3D" id="3.30.70.890">
    <property type="entry name" value="GHMP kinase, C-terminal domain"/>
    <property type="match status" value="1"/>
</dbReference>
<dbReference type="GO" id="GO:0004335">
    <property type="term" value="F:galactokinase activity"/>
    <property type="evidence" value="ECO:0007669"/>
    <property type="project" value="InterPro"/>
</dbReference>
<dbReference type="AlphaFoldDB" id="A0A9D2PPM6"/>
<dbReference type="InterPro" id="IPR000705">
    <property type="entry name" value="Galactokinase"/>
</dbReference>
<feature type="domain" description="GHMP kinase N-terminal" evidence="5">
    <location>
        <begin position="121"/>
        <end position="201"/>
    </location>
</feature>
<evidence type="ECO:0000256" key="2">
    <source>
        <dbReference type="ARBA" id="ARBA00022741"/>
    </source>
</evidence>
<dbReference type="PANTHER" id="PTHR10457">
    <property type="entry name" value="MEVALONATE KINASE/GALACTOKINASE"/>
    <property type="match status" value="1"/>
</dbReference>
<dbReference type="Gene3D" id="3.30.230.10">
    <property type="match status" value="1"/>
</dbReference>
<keyword evidence="4" id="KW-0067">ATP-binding</keyword>
<dbReference type="EMBL" id="DWVZ01000096">
    <property type="protein sequence ID" value="HJC63381.1"/>
    <property type="molecule type" value="Genomic_DNA"/>
</dbReference>
<comment type="caution">
    <text evidence="7">The sequence shown here is derived from an EMBL/GenBank/DDBJ whole genome shotgun (WGS) entry which is preliminary data.</text>
</comment>
<reference evidence="7" key="2">
    <citation type="submission" date="2021-04" db="EMBL/GenBank/DDBJ databases">
        <authorList>
            <person name="Gilroy R."/>
        </authorList>
    </citation>
    <scope>NUCLEOTIDE SEQUENCE</scope>
    <source>
        <strain evidence="7">ChiBcec2-3848</strain>
    </source>
</reference>
<evidence type="ECO:0000259" key="6">
    <source>
        <dbReference type="Pfam" id="PF10509"/>
    </source>
</evidence>
<organism evidence="7 8">
    <name type="scientific">Candidatus Blautia merdavium</name>
    <dbReference type="NCBI Taxonomy" id="2838494"/>
    <lineage>
        <taxon>Bacteria</taxon>
        <taxon>Bacillati</taxon>
        <taxon>Bacillota</taxon>
        <taxon>Clostridia</taxon>
        <taxon>Lachnospirales</taxon>
        <taxon>Lachnospiraceae</taxon>
        <taxon>Blautia</taxon>
    </lineage>
</organism>
<dbReference type="SUPFAM" id="SSF54211">
    <property type="entry name" value="Ribosomal protein S5 domain 2-like"/>
    <property type="match status" value="1"/>
</dbReference>
<evidence type="ECO:0000259" key="5">
    <source>
        <dbReference type="Pfam" id="PF00288"/>
    </source>
</evidence>
<dbReference type="GO" id="GO:0006012">
    <property type="term" value="P:galactose metabolic process"/>
    <property type="evidence" value="ECO:0007669"/>
    <property type="project" value="InterPro"/>
</dbReference>
<dbReference type="InterPro" id="IPR036554">
    <property type="entry name" value="GHMP_kinase_C_sf"/>
</dbReference>
<evidence type="ECO:0000313" key="7">
    <source>
        <dbReference type="EMBL" id="HJC63381.1"/>
    </source>
</evidence>
<dbReference type="Pfam" id="PF10509">
    <property type="entry name" value="GalKase_gal_bdg"/>
    <property type="match status" value="1"/>
</dbReference>
<dbReference type="InterPro" id="IPR006206">
    <property type="entry name" value="Mevalonate/galactokinase"/>
</dbReference>
<proteinExistence type="inferred from homology"/>
<evidence type="ECO:0000256" key="3">
    <source>
        <dbReference type="ARBA" id="ARBA00022777"/>
    </source>
</evidence>